<dbReference type="GO" id="GO:0005739">
    <property type="term" value="C:mitochondrion"/>
    <property type="evidence" value="ECO:0007669"/>
    <property type="project" value="UniProtKB-SubCell"/>
</dbReference>
<comment type="subcellular location">
    <subcellularLocation>
        <location evidence="2">Mitochondrion</location>
    </subcellularLocation>
    <subcellularLocation>
        <location evidence="1">Nucleus</location>
    </subcellularLocation>
</comment>
<evidence type="ECO:0000256" key="6">
    <source>
        <dbReference type="ARBA" id="ARBA00023128"/>
    </source>
</evidence>
<accession>A0A6G1S8X6</accession>
<comment type="similarity">
    <text evidence="3">Belongs to the mitochondrion-specific ribosomal protein mL64 family.</text>
</comment>
<reference evidence="15" key="1">
    <citation type="submission" date="2018-10" db="EMBL/GenBank/DDBJ databases">
        <title>Transcriptome assembly of Aceria tosichella (Wheat curl mite) Type 2.</title>
        <authorList>
            <person name="Scully E.D."/>
            <person name="Geib S.M."/>
            <person name="Palmer N.A."/>
            <person name="Gupta A.K."/>
            <person name="Sarath G."/>
            <person name="Tatineni S."/>
        </authorList>
    </citation>
    <scope>NUCLEOTIDE SEQUENCE</scope>
    <source>
        <strain evidence="15">LincolnNE</strain>
    </source>
</reference>
<dbReference type="GO" id="GO:1990904">
    <property type="term" value="C:ribonucleoprotein complex"/>
    <property type="evidence" value="ECO:0007669"/>
    <property type="project" value="UniProtKB-KW"/>
</dbReference>
<evidence type="ECO:0000256" key="5">
    <source>
        <dbReference type="ARBA" id="ARBA00023054"/>
    </source>
</evidence>
<evidence type="ECO:0000313" key="15">
    <source>
        <dbReference type="EMBL" id="MDE46819.1"/>
    </source>
</evidence>
<evidence type="ECO:0000256" key="4">
    <source>
        <dbReference type="ARBA" id="ARBA00022980"/>
    </source>
</evidence>
<dbReference type="GO" id="GO:0005840">
    <property type="term" value="C:ribosome"/>
    <property type="evidence" value="ECO:0007669"/>
    <property type="project" value="UniProtKB-KW"/>
</dbReference>
<evidence type="ECO:0000256" key="12">
    <source>
        <dbReference type="ARBA" id="ARBA00035485"/>
    </source>
</evidence>
<keyword evidence="8" id="KW-0687">Ribonucleoprotein</keyword>
<keyword evidence="6" id="KW-0496">Mitochondrion</keyword>
<gene>
    <name evidence="15" type="primary">Gadd45gip1</name>
    <name evidence="15" type="ORF">g.19534</name>
</gene>
<evidence type="ECO:0000256" key="7">
    <source>
        <dbReference type="ARBA" id="ARBA00023242"/>
    </source>
</evidence>
<organism evidence="15">
    <name type="scientific">Aceria tosichella</name>
    <name type="common">wheat curl mite</name>
    <dbReference type="NCBI Taxonomy" id="561515"/>
    <lineage>
        <taxon>Eukaryota</taxon>
        <taxon>Metazoa</taxon>
        <taxon>Ecdysozoa</taxon>
        <taxon>Arthropoda</taxon>
        <taxon>Chelicerata</taxon>
        <taxon>Arachnida</taxon>
        <taxon>Acari</taxon>
        <taxon>Acariformes</taxon>
        <taxon>Trombidiformes</taxon>
        <taxon>Prostigmata</taxon>
        <taxon>Eupodina</taxon>
        <taxon>Eriophyoidea</taxon>
        <taxon>Eriophyidae</taxon>
        <taxon>Eriophyinae</taxon>
        <taxon>Aceriini</taxon>
        <taxon>Aceria</taxon>
    </lineage>
</organism>
<dbReference type="Pfam" id="PF10147">
    <property type="entry name" value="CR6_interact"/>
    <property type="match status" value="1"/>
</dbReference>
<dbReference type="PANTHER" id="PTHR31761">
    <property type="entry name" value="GROWTH ARREST AND DNA DAMAGE-INDUCIBLE PROTEINS-INTERACTING PROTEIN 1 GADD45GIP1"/>
    <property type="match status" value="1"/>
</dbReference>
<dbReference type="InterPro" id="IPR018472">
    <property type="entry name" value="Ribosomal_mL64"/>
</dbReference>
<comment type="function">
    <text evidence="13">Acts as a negative regulator of G1 to S cell cycle phase progression by inhibiting cyclin-dependent kinases. Inhibitory effects are additive with GADD45 proteins but also occur in the absence of GADD45 proteins. Acts as a repressor of the orphan nuclear receptor NR4A1 by inhibiting AB domain-mediated transcriptional activity. May be involved in the hormone-mediated regulation of NR4A1 transcriptional activity. May play a role in mitochondrial protein synthesis.</text>
</comment>
<keyword evidence="7" id="KW-0539">Nucleus</keyword>
<evidence type="ECO:0000256" key="1">
    <source>
        <dbReference type="ARBA" id="ARBA00004123"/>
    </source>
</evidence>
<evidence type="ECO:0000256" key="11">
    <source>
        <dbReference type="ARBA" id="ARBA00035184"/>
    </source>
</evidence>
<keyword evidence="5 14" id="KW-0175">Coiled coil</keyword>
<protein>
    <recommendedName>
        <fullName evidence="11">Large ribosomal subunit protein mL64</fullName>
    </recommendedName>
    <alternativeName>
        <fullName evidence="10">39S ribosomal protein L59, mitochondrial</fullName>
    </alternativeName>
    <alternativeName>
        <fullName evidence="12">Growth arrest and DNA damage-inducible proteins-interacting protein 1</fullName>
    </alternativeName>
</protein>
<proteinExistence type="inferred from homology"/>
<feature type="coiled-coil region" evidence="14">
    <location>
        <begin position="57"/>
        <end position="162"/>
    </location>
</feature>
<dbReference type="InterPro" id="IPR043035">
    <property type="entry name" value="Ribosomal_mL64_sf"/>
</dbReference>
<evidence type="ECO:0000256" key="13">
    <source>
        <dbReference type="ARBA" id="ARBA00060144"/>
    </source>
</evidence>
<keyword evidence="9" id="KW-0131">Cell cycle</keyword>
<name>A0A6G1S8X6_9ACAR</name>
<dbReference type="AlphaFoldDB" id="A0A6G1S8X6"/>
<dbReference type="Gene3D" id="6.10.280.120">
    <property type="entry name" value="Growth arrest and DNA-damage-inducible proteins-interacting protein 1"/>
    <property type="match status" value="1"/>
</dbReference>
<dbReference type="PANTHER" id="PTHR31761:SF1">
    <property type="entry name" value="LARGE RIBOSOMAL SUBUNIT PROTEIN ML64"/>
    <property type="match status" value="1"/>
</dbReference>
<dbReference type="GO" id="GO:0005634">
    <property type="term" value="C:nucleus"/>
    <property type="evidence" value="ECO:0007669"/>
    <property type="project" value="UniProtKB-SubCell"/>
</dbReference>
<evidence type="ECO:0000256" key="14">
    <source>
        <dbReference type="SAM" id="Coils"/>
    </source>
</evidence>
<dbReference type="EMBL" id="GGYP01002048">
    <property type="protein sequence ID" value="MDE46819.1"/>
    <property type="molecule type" value="Transcribed_RNA"/>
</dbReference>
<evidence type="ECO:0000256" key="3">
    <source>
        <dbReference type="ARBA" id="ARBA00005421"/>
    </source>
</evidence>
<evidence type="ECO:0000256" key="2">
    <source>
        <dbReference type="ARBA" id="ARBA00004173"/>
    </source>
</evidence>
<sequence length="174" mass="20635">MNKLTNIKQYRKGYVRALYGRHGRSTGINPGVMWPRKEELVHIKQYEAAFCPKLEDLIAENRAKKEAQLRARKEREEEILRNIEQLPGAFKSFFEKIEAKDKERQEFIRQKEALVEEVREILGFRAKPSDERFQKALAQREEEEIKAKKKEARKKRENIGLEEMLAGIEKSDKY</sequence>
<evidence type="ECO:0000256" key="8">
    <source>
        <dbReference type="ARBA" id="ARBA00023274"/>
    </source>
</evidence>
<evidence type="ECO:0000256" key="9">
    <source>
        <dbReference type="ARBA" id="ARBA00023306"/>
    </source>
</evidence>
<keyword evidence="4" id="KW-0689">Ribosomal protein</keyword>
<evidence type="ECO:0000256" key="10">
    <source>
        <dbReference type="ARBA" id="ARBA00030700"/>
    </source>
</evidence>